<dbReference type="AlphaFoldDB" id="A0A0K6GVP5"/>
<keyword evidence="3" id="KW-1003">Cell membrane</keyword>
<keyword evidence="7 9" id="KW-0472">Membrane</keyword>
<comment type="similarity">
    <text evidence="8 9">Belongs to the TRAP transporter small permease family.</text>
</comment>
<dbReference type="Pfam" id="PF04290">
    <property type="entry name" value="DctQ"/>
    <property type="match status" value="1"/>
</dbReference>
<evidence type="ECO:0000259" key="10">
    <source>
        <dbReference type="Pfam" id="PF04290"/>
    </source>
</evidence>
<dbReference type="STRING" id="375574.GCA_001418035_01171"/>
<keyword evidence="12" id="KW-1185">Reference proteome</keyword>
<evidence type="ECO:0000256" key="5">
    <source>
        <dbReference type="ARBA" id="ARBA00022692"/>
    </source>
</evidence>
<reference evidence="12" key="1">
    <citation type="submission" date="2015-08" db="EMBL/GenBank/DDBJ databases">
        <authorList>
            <person name="Varghese N."/>
        </authorList>
    </citation>
    <scope>NUCLEOTIDE SEQUENCE [LARGE SCALE GENOMIC DNA]</scope>
    <source>
        <strain evidence="12">DSM 17901</strain>
    </source>
</reference>
<keyword evidence="5 9" id="KW-0812">Transmembrane</keyword>
<dbReference type="InterPro" id="IPR055348">
    <property type="entry name" value="DctQ"/>
</dbReference>
<dbReference type="PANTHER" id="PTHR35011:SF4">
    <property type="entry name" value="SLL1102 PROTEIN"/>
    <property type="match status" value="1"/>
</dbReference>
<evidence type="ECO:0000256" key="2">
    <source>
        <dbReference type="ARBA" id="ARBA00022448"/>
    </source>
</evidence>
<evidence type="ECO:0000313" key="12">
    <source>
        <dbReference type="Proteomes" id="UP000243535"/>
    </source>
</evidence>
<evidence type="ECO:0000256" key="1">
    <source>
        <dbReference type="ARBA" id="ARBA00004429"/>
    </source>
</evidence>
<organism evidence="11 12">
    <name type="scientific">Gulbenkiania indica</name>
    <dbReference type="NCBI Taxonomy" id="375574"/>
    <lineage>
        <taxon>Bacteria</taxon>
        <taxon>Pseudomonadati</taxon>
        <taxon>Pseudomonadota</taxon>
        <taxon>Betaproteobacteria</taxon>
        <taxon>Neisseriales</taxon>
        <taxon>Chromobacteriaceae</taxon>
        <taxon>Gulbenkiania</taxon>
    </lineage>
</organism>
<dbReference type="Proteomes" id="UP000243535">
    <property type="component" value="Unassembled WGS sequence"/>
</dbReference>
<dbReference type="OrthoDB" id="9795655at2"/>
<gene>
    <name evidence="11" type="ORF">Ga0061063_1379</name>
</gene>
<feature type="transmembrane region" description="Helical" evidence="9">
    <location>
        <begin position="91"/>
        <end position="114"/>
    </location>
</feature>
<dbReference type="EMBL" id="CYHA01000002">
    <property type="protein sequence ID" value="CUA82645.1"/>
    <property type="molecule type" value="Genomic_DNA"/>
</dbReference>
<dbReference type="GO" id="GO:0005886">
    <property type="term" value="C:plasma membrane"/>
    <property type="evidence" value="ECO:0007669"/>
    <property type="project" value="UniProtKB-SubCell"/>
</dbReference>
<keyword evidence="6 9" id="KW-1133">Transmembrane helix</keyword>
<name>A0A0K6GVP5_9NEIS</name>
<dbReference type="InterPro" id="IPR007387">
    <property type="entry name" value="TRAP_DctQ"/>
</dbReference>
<keyword evidence="4 9" id="KW-0997">Cell inner membrane</keyword>
<protein>
    <recommendedName>
        <fullName evidence="9">TRAP transporter small permease protein</fullName>
    </recommendedName>
</protein>
<evidence type="ECO:0000256" key="3">
    <source>
        <dbReference type="ARBA" id="ARBA00022475"/>
    </source>
</evidence>
<evidence type="ECO:0000256" key="6">
    <source>
        <dbReference type="ARBA" id="ARBA00022989"/>
    </source>
</evidence>
<feature type="transmembrane region" description="Helical" evidence="9">
    <location>
        <begin position="21"/>
        <end position="38"/>
    </location>
</feature>
<evidence type="ECO:0000256" key="4">
    <source>
        <dbReference type="ARBA" id="ARBA00022519"/>
    </source>
</evidence>
<comment type="function">
    <text evidence="9">Part of the tripartite ATP-independent periplasmic (TRAP) transport system.</text>
</comment>
<proteinExistence type="inferred from homology"/>
<keyword evidence="2 9" id="KW-0813">Transport</keyword>
<feature type="domain" description="Tripartite ATP-independent periplasmic transporters DctQ component" evidence="10">
    <location>
        <begin position="30"/>
        <end position="161"/>
    </location>
</feature>
<evidence type="ECO:0000256" key="8">
    <source>
        <dbReference type="ARBA" id="ARBA00038436"/>
    </source>
</evidence>
<comment type="subcellular location">
    <subcellularLocation>
        <location evidence="1 9">Cell inner membrane</location>
        <topology evidence="1 9">Multi-pass membrane protein</topology>
    </subcellularLocation>
</comment>
<dbReference type="GO" id="GO:0022857">
    <property type="term" value="F:transmembrane transporter activity"/>
    <property type="evidence" value="ECO:0007669"/>
    <property type="project" value="UniProtKB-UniRule"/>
</dbReference>
<evidence type="ECO:0000256" key="7">
    <source>
        <dbReference type="ARBA" id="ARBA00023136"/>
    </source>
</evidence>
<evidence type="ECO:0000256" key="9">
    <source>
        <dbReference type="RuleBase" id="RU369079"/>
    </source>
</evidence>
<feature type="transmembrane region" description="Helical" evidence="9">
    <location>
        <begin position="134"/>
        <end position="151"/>
    </location>
</feature>
<feature type="transmembrane region" description="Helical" evidence="9">
    <location>
        <begin position="53"/>
        <end position="70"/>
    </location>
</feature>
<accession>A0A0K6GVP5</accession>
<sequence>MQWMLALSRLIDAVNAIIGRSVSWIVLVVVLISAGNAIVRKLFNYSSNGLLEIQWYLFSALFLLAAAYTLQRNEHIRIDLITSRLSRRAQAVIDILGTLLFLFPLCALLVYFSWPIFVDAWTTQEMSSDAGGLVRWPALLLVPVGFALLWLQGLSEVIKRLAFLAGAGPDPLEKAPEHYREEPV</sequence>
<evidence type="ECO:0000313" key="11">
    <source>
        <dbReference type="EMBL" id="CUA82645.1"/>
    </source>
</evidence>
<comment type="subunit">
    <text evidence="9">The complex comprises the extracytoplasmic solute receptor protein and the two transmembrane proteins.</text>
</comment>
<dbReference type="PANTHER" id="PTHR35011">
    <property type="entry name" value="2,3-DIKETO-L-GULONATE TRAP TRANSPORTER SMALL PERMEASE PROTEIN YIAM"/>
    <property type="match status" value="1"/>
</dbReference>